<feature type="transmembrane region" description="Helical" evidence="7">
    <location>
        <begin position="12"/>
        <end position="34"/>
    </location>
</feature>
<evidence type="ECO:0000256" key="1">
    <source>
        <dbReference type="ARBA" id="ARBA00004651"/>
    </source>
</evidence>
<evidence type="ECO:0008006" key="10">
    <source>
        <dbReference type="Google" id="ProtNLM"/>
    </source>
</evidence>
<evidence type="ECO:0000256" key="5">
    <source>
        <dbReference type="ARBA" id="ARBA00022989"/>
    </source>
</evidence>
<organism evidence="8 9">
    <name type="scientific">Geothrix rubra</name>
    <dbReference type="NCBI Taxonomy" id="2927977"/>
    <lineage>
        <taxon>Bacteria</taxon>
        <taxon>Pseudomonadati</taxon>
        <taxon>Acidobacteriota</taxon>
        <taxon>Holophagae</taxon>
        <taxon>Holophagales</taxon>
        <taxon>Holophagaceae</taxon>
        <taxon>Geothrix</taxon>
    </lineage>
</organism>
<keyword evidence="3" id="KW-1003">Cell membrane</keyword>
<name>A0ABQ5Q7S7_9BACT</name>
<dbReference type="PANTHER" id="PTHR33452:SF4">
    <property type="entry name" value="BLL4328 PROTEIN"/>
    <property type="match status" value="1"/>
</dbReference>
<evidence type="ECO:0000256" key="4">
    <source>
        <dbReference type="ARBA" id="ARBA00022692"/>
    </source>
</evidence>
<dbReference type="EMBL" id="BSDD01000004">
    <property type="protein sequence ID" value="GLH70703.1"/>
    <property type="molecule type" value="Genomic_DNA"/>
</dbReference>
<keyword evidence="6 7" id="KW-0472">Membrane</keyword>
<comment type="caution">
    <text evidence="8">The sequence shown here is derived from an EMBL/GenBank/DDBJ whole genome shotgun (WGS) entry which is preliminary data.</text>
</comment>
<sequence length="128" mass="14217">MKALARFSDPTYALLRIVTGFLFGFHGLQILTGWQMPMHVALGSQLWIGGLIELVGGLAILLGLQTRWAALLCSGTMAVAYVQFHWKFAFGTQFWPALNQGEMALVYAFLFLFVACRGGVQWCLDRAD</sequence>
<evidence type="ECO:0000256" key="6">
    <source>
        <dbReference type="ARBA" id="ARBA00023136"/>
    </source>
</evidence>
<keyword evidence="5 7" id="KW-1133">Transmembrane helix</keyword>
<comment type="similarity">
    <text evidence="2">Belongs to the DoxX family.</text>
</comment>
<comment type="subcellular location">
    <subcellularLocation>
        <location evidence="1">Cell membrane</location>
        <topology evidence="1">Multi-pass membrane protein</topology>
    </subcellularLocation>
</comment>
<evidence type="ECO:0000256" key="2">
    <source>
        <dbReference type="ARBA" id="ARBA00006679"/>
    </source>
</evidence>
<reference evidence="8 9" key="1">
    <citation type="journal article" date="2023" name="Antonie Van Leeuwenhoek">
        <title>Mesoterricola silvestris gen. nov., sp. nov., Mesoterricola sediminis sp. nov., Geothrix oryzae sp. nov., Geothrix edaphica sp. nov., Geothrix rubra sp. nov., and Geothrix limicola sp. nov., six novel members of Acidobacteriota isolated from soils.</title>
        <authorList>
            <person name="Itoh H."/>
            <person name="Sugisawa Y."/>
            <person name="Mise K."/>
            <person name="Xu Z."/>
            <person name="Kuniyasu M."/>
            <person name="Ushijima N."/>
            <person name="Kawano K."/>
            <person name="Kobayashi E."/>
            <person name="Shiratori Y."/>
            <person name="Masuda Y."/>
            <person name="Senoo K."/>
        </authorList>
    </citation>
    <scope>NUCLEOTIDE SEQUENCE [LARGE SCALE GENOMIC DNA]</scope>
    <source>
        <strain evidence="8 9">Red803</strain>
    </source>
</reference>
<evidence type="ECO:0000313" key="9">
    <source>
        <dbReference type="Proteomes" id="UP001165089"/>
    </source>
</evidence>
<dbReference type="InterPro" id="IPR032808">
    <property type="entry name" value="DoxX"/>
</dbReference>
<evidence type="ECO:0000256" key="7">
    <source>
        <dbReference type="SAM" id="Phobius"/>
    </source>
</evidence>
<dbReference type="Proteomes" id="UP001165089">
    <property type="component" value="Unassembled WGS sequence"/>
</dbReference>
<dbReference type="InterPro" id="IPR051907">
    <property type="entry name" value="DoxX-like_oxidoreductase"/>
</dbReference>
<dbReference type="RefSeq" id="WP_285726186.1">
    <property type="nucleotide sequence ID" value="NZ_BSDD01000004.1"/>
</dbReference>
<keyword evidence="4 7" id="KW-0812">Transmembrane</keyword>
<feature type="transmembrane region" description="Helical" evidence="7">
    <location>
        <begin position="40"/>
        <end position="61"/>
    </location>
</feature>
<dbReference type="Pfam" id="PF07681">
    <property type="entry name" value="DoxX"/>
    <property type="match status" value="1"/>
</dbReference>
<gene>
    <name evidence="8" type="ORF">GETHPA_22360</name>
</gene>
<proteinExistence type="inferred from homology"/>
<feature type="transmembrane region" description="Helical" evidence="7">
    <location>
        <begin position="68"/>
        <end position="84"/>
    </location>
</feature>
<protein>
    <recommendedName>
        <fullName evidence="10">DoxX family protein</fullName>
    </recommendedName>
</protein>
<evidence type="ECO:0000313" key="8">
    <source>
        <dbReference type="EMBL" id="GLH70703.1"/>
    </source>
</evidence>
<feature type="transmembrane region" description="Helical" evidence="7">
    <location>
        <begin position="104"/>
        <end position="124"/>
    </location>
</feature>
<evidence type="ECO:0000256" key="3">
    <source>
        <dbReference type="ARBA" id="ARBA00022475"/>
    </source>
</evidence>
<accession>A0ABQ5Q7S7</accession>
<keyword evidence="9" id="KW-1185">Reference proteome</keyword>
<dbReference type="PANTHER" id="PTHR33452">
    <property type="entry name" value="OXIDOREDUCTASE CATD-RELATED"/>
    <property type="match status" value="1"/>
</dbReference>